<gene>
    <name evidence="4" type="ORF">EPA86_05100</name>
</gene>
<comment type="similarity">
    <text evidence="1">Belongs to the polysaccharide synthase family.</text>
</comment>
<dbReference type="InterPro" id="IPR051203">
    <property type="entry name" value="Polysaccharide_Synthase-Rel"/>
</dbReference>
<dbReference type="InterPro" id="IPR029063">
    <property type="entry name" value="SAM-dependent_MTases_sf"/>
</dbReference>
<protein>
    <submittedName>
        <fullName evidence="4">Polysaccharide biosynthesis protein</fullName>
    </submittedName>
</protein>
<keyword evidence="2" id="KW-1133">Transmembrane helix</keyword>
<comment type="caution">
    <text evidence="4">The sequence shown here is derived from an EMBL/GenBank/DDBJ whole genome shotgun (WGS) entry which is preliminary data.</text>
</comment>
<feature type="transmembrane region" description="Helical" evidence="2">
    <location>
        <begin position="52"/>
        <end position="72"/>
    </location>
</feature>
<dbReference type="Pfam" id="PF13727">
    <property type="entry name" value="CoA_binding_3"/>
    <property type="match status" value="1"/>
</dbReference>
<proteinExistence type="inferred from homology"/>
<evidence type="ECO:0000256" key="1">
    <source>
        <dbReference type="ARBA" id="ARBA00007430"/>
    </source>
</evidence>
<keyword evidence="2" id="KW-0472">Membrane</keyword>
<feature type="transmembrane region" description="Helical" evidence="2">
    <location>
        <begin position="84"/>
        <end position="106"/>
    </location>
</feature>
<dbReference type="SUPFAM" id="SSF53335">
    <property type="entry name" value="S-adenosyl-L-methionine-dependent methyltransferases"/>
    <property type="match status" value="1"/>
</dbReference>
<dbReference type="AlphaFoldDB" id="A0A502KZM6"/>
<dbReference type="CDD" id="cd05237">
    <property type="entry name" value="UDP_invert_4-6DH_SDR_e"/>
    <property type="match status" value="1"/>
</dbReference>
<dbReference type="Gene3D" id="3.40.50.720">
    <property type="entry name" value="NAD(P)-binding Rossmann-like Domain"/>
    <property type="match status" value="2"/>
</dbReference>
<reference evidence="4 5" key="1">
    <citation type="submission" date="2019-01" db="EMBL/GenBank/DDBJ databases">
        <title>Litorilituus lipolytica sp. nov., isolated from intertidal sand of the Yellow Sea in China.</title>
        <authorList>
            <person name="Liu A."/>
        </authorList>
    </citation>
    <scope>NUCLEOTIDE SEQUENCE [LARGE SCALE GENOMIC DNA]</scope>
    <source>
        <strain evidence="4 5">RZ04</strain>
    </source>
</reference>
<keyword evidence="2" id="KW-0812">Transmembrane</keyword>
<keyword evidence="5" id="KW-1185">Reference proteome</keyword>
<evidence type="ECO:0000256" key="2">
    <source>
        <dbReference type="SAM" id="Phobius"/>
    </source>
</evidence>
<sequence>MLKTFIFKFFEIPRIYKRTVTALFDLFFIATAIYSAFIIRVDDIQIWVSTELYYAILITMLSTLFIASRIGLYRAVIRFIDTKALSTIFVACLFSGVIFVVSSYFLNAKMPRSIPFIYISLLLIFVGGSRLVIRGLINTQNGKGKLPVIIYGAGSSGRQLALSLQHGAEFSPVAFIDDNKELQKITVAGLSVFTSRAIKILVEKYDVKKILLAMPSMSSKHRKRLLNQLESYSIEVLTIPGSADLVSGKLQIDTLRKVDIVDLLGRDSVKPIDRLFRRCIENKNVLVTGAGGSIGSEICRQIIKNNPSSLVLFEASEYALYSIEKELNESLLADNSSIKVLPVLANALDKALIQNVMTNFNVNTVYHAAAYKHVPIVEHNVVSGIRNNVWGTLTSAQAAKECGVENFVLISTDKAVRPTNVMGASKRIAELCLQALADQDSETNFSMVRFGNVLGSSGSVVPLFKKQITEGGPVTITHPDINRYFMTIPEAAQLVIQAGAMGLGGEVYVLDMGKPVKINSLAEKMIHLSGLTVKSKDNYDGDIEIVYTGLRPGEKLYEELLIGENVEGTKHKRIMKARESSMTWDHLQDFLAKLKAAMDGGDIALVRQLLIEAPLGFNPSSEISDSLWLKEKKTLEANMPLTLVSDSDKEQSLG</sequence>
<dbReference type="PANTHER" id="PTHR43318">
    <property type="entry name" value="UDP-N-ACETYLGLUCOSAMINE 4,6-DEHYDRATASE"/>
    <property type="match status" value="1"/>
</dbReference>
<dbReference type="SUPFAM" id="SSF51735">
    <property type="entry name" value="NAD(P)-binding Rossmann-fold domains"/>
    <property type="match status" value="1"/>
</dbReference>
<evidence type="ECO:0000259" key="3">
    <source>
        <dbReference type="Pfam" id="PF02719"/>
    </source>
</evidence>
<organism evidence="4 5">
    <name type="scientific">Litorilituus lipolyticus</name>
    <dbReference type="NCBI Taxonomy" id="2491017"/>
    <lineage>
        <taxon>Bacteria</taxon>
        <taxon>Pseudomonadati</taxon>
        <taxon>Pseudomonadota</taxon>
        <taxon>Gammaproteobacteria</taxon>
        <taxon>Alteromonadales</taxon>
        <taxon>Colwelliaceae</taxon>
        <taxon>Litorilituus</taxon>
    </lineage>
</organism>
<evidence type="ECO:0000313" key="5">
    <source>
        <dbReference type="Proteomes" id="UP000315303"/>
    </source>
</evidence>
<feature type="transmembrane region" description="Helical" evidence="2">
    <location>
        <begin position="112"/>
        <end position="133"/>
    </location>
</feature>
<dbReference type="OrthoDB" id="9803111at2"/>
<dbReference type="Pfam" id="PF02719">
    <property type="entry name" value="Polysacc_synt_2"/>
    <property type="match status" value="1"/>
</dbReference>
<feature type="transmembrane region" description="Helical" evidence="2">
    <location>
        <begin position="20"/>
        <end position="40"/>
    </location>
</feature>
<evidence type="ECO:0000313" key="4">
    <source>
        <dbReference type="EMBL" id="TPH17062.1"/>
    </source>
</evidence>
<dbReference type="PANTHER" id="PTHR43318:SF1">
    <property type="entry name" value="POLYSACCHARIDE BIOSYNTHESIS PROTEIN EPSC-RELATED"/>
    <property type="match status" value="1"/>
</dbReference>
<name>A0A502KZM6_9GAMM</name>
<accession>A0A502KZM6</accession>
<dbReference type="Proteomes" id="UP000315303">
    <property type="component" value="Unassembled WGS sequence"/>
</dbReference>
<dbReference type="InterPro" id="IPR036291">
    <property type="entry name" value="NAD(P)-bd_dom_sf"/>
</dbReference>
<dbReference type="InterPro" id="IPR003869">
    <property type="entry name" value="Polysac_CapD-like"/>
</dbReference>
<feature type="domain" description="Polysaccharide biosynthesis protein CapD-like" evidence="3">
    <location>
        <begin position="285"/>
        <end position="578"/>
    </location>
</feature>
<dbReference type="EMBL" id="SAWY01000009">
    <property type="protein sequence ID" value="TPH17062.1"/>
    <property type="molecule type" value="Genomic_DNA"/>
</dbReference>